<evidence type="ECO:0000313" key="10">
    <source>
        <dbReference type="RefSeq" id="XP_013379774.1"/>
    </source>
</evidence>
<evidence type="ECO:0000256" key="6">
    <source>
        <dbReference type="SAM" id="SignalP"/>
    </source>
</evidence>
<dbReference type="GO" id="GO:0005911">
    <property type="term" value="C:cell-cell junction"/>
    <property type="evidence" value="ECO:0007669"/>
    <property type="project" value="TreeGrafter"/>
</dbReference>
<dbReference type="SMART" id="SM00409">
    <property type="entry name" value="IG"/>
    <property type="match status" value="2"/>
</dbReference>
<evidence type="ECO:0000313" key="9">
    <source>
        <dbReference type="RefSeq" id="XP_013379772.1"/>
    </source>
</evidence>
<dbReference type="AlphaFoldDB" id="A0A1S3H1F6"/>
<name>A0A1S3H1F6_LINAN</name>
<dbReference type="GO" id="GO:0005886">
    <property type="term" value="C:plasma membrane"/>
    <property type="evidence" value="ECO:0007669"/>
    <property type="project" value="TreeGrafter"/>
</dbReference>
<dbReference type="PANTHER" id="PTHR11640:SF31">
    <property type="entry name" value="IRREGULAR CHIASM C-ROUGHEST PROTEIN-RELATED"/>
    <property type="match status" value="1"/>
</dbReference>
<reference evidence="9 10" key="1">
    <citation type="submission" date="2025-04" db="UniProtKB">
        <authorList>
            <consortium name="RefSeq"/>
        </authorList>
    </citation>
    <scope>IDENTIFICATION</scope>
    <source>
        <tissue evidence="9 10">Gonads</tissue>
    </source>
</reference>
<comment type="subcellular location">
    <subcellularLocation>
        <location evidence="1">Membrane</location>
        <topology evidence="1">Single-pass type I membrane protein</topology>
    </subcellularLocation>
</comment>
<feature type="signal peptide" evidence="6">
    <location>
        <begin position="1"/>
        <end position="20"/>
    </location>
</feature>
<keyword evidence="8" id="KW-1185">Reference proteome</keyword>
<dbReference type="PROSITE" id="PS50835">
    <property type="entry name" value="IG_LIKE"/>
    <property type="match status" value="2"/>
</dbReference>
<proteinExistence type="predicted"/>
<evidence type="ECO:0000256" key="3">
    <source>
        <dbReference type="ARBA" id="ARBA00023157"/>
    </source>
</evidence>
<dbReference type="PANTHER" id="PTHR11640">
    <property type="entry name" value="NEPHRIN"/>
    <property type="match status" value="1"/>
</dbReference>
<evidence type="ECO:0000256" key="1">
    <source>
        <dbReference type="ARBA" id="ARBA00004479"/>
    </source>
</evidence>
<dbReference type="InterPro" id="IPR036179">
    <property type="entry name" value="Ig-like_dom_sf"/>
</dbReference>
<dbReference type="InterPro" id="IPR007110">
    <property type="entry name" value="Ig-like_dom"/>
</dbReference>
<keyword evidence="3" id="KW-1015">Disulfide bond</keyword>
<dbReference type="KEGG" id="lak:106151202"/>
<gene>
    <name evidence="9 10" type="primary">LOC106151202</name>
</gene>
<protein>
    <submittedName>
        <fullName evidence="9 10">Cell adhesion molecule 4 isoform X1</fullName>
    </submittedName>
</protein>
<dbReference type="Gene3D" id="2.60.40.10">
    <property type="entry name" value="Immunoglobulins"/>
    <property type="match status" value="3"/>
</dbReference>
<organism evidence="8 9">
    <name type="scientific">Lingula anatina</name>
    <name type="common">Brachiopod</name>
    <name type="synonym">Lingula unguis</name>
    <dbReference type="NCBI Taxonomy" id="7574"/>
    <lineage>
        <taxon>Eukaryota</taxon>
        <taxon>Metazoa</taxon>
        <taxon>Spiralia</taxon>
        <taxon>Lophotrochozoa</taxon>
        <taxon>Brachiopoda</taxon>
        <taxon>Linguliformea</taxon>
        <taxon>Lingulata</taxon>
        <taxon>Lingulida</taxon>
        <taxon>Linguloidea</taxon>
        <taxon>Lingulidae</taxon>
        <taxon>Lingula</taxon>
    </lineage>
</organism>
<dbReference type="RefSeq" id="XP_013379774.1">
    <property type="nucleotide sequence ID" value="XM_013524320.1"/>
</dbReference>
<dbReference type="InterPro" id="IPR051275">
    <property type="entry name" value="Cell_adhesion_signaling"/>
</dbReference>
<keyword evidence="2" id="KW-0472">Membrane</keyword>
<keyword evidence="6" id="KW-0732">Signal</keyword>
<evidence type="ECO:0000256" key="2">
    <source>
        <dbReference type="ARBA" id="ARBA00023136"/>
    </source>
</evidence>
<sequence length="386" mass="41850">MLTAATLLATFLSLITATFAATTVAVSTSPDATSGLLEGADAQLRCFVNLDLTDYDLKVKWVKEVDGVETVITSNGDLLVSNSRYSVHRTVGEGLQGILDRGYYLNISGVKAVDAGSYFCKAGPRVIQTVLRVLAPISNLTMASYSNGETVTVDAGTTLDLSCTAMGSTTRPDLEVYVGETAVTKQFSIYQAAVAFQDEGLTGSTYTATISNPTYPINRRDNGKRLACKATVERFPVQTYYIELDVKFPPKVNCESDKQAIRGDSGMKVVCRMTANPNPTEIYWSLPTDGETVGAQEMKNGLVATKNLNGDITEFVLNIDKIDKSHFGEYTIYVKNEKGDDMGRISILEGNTPNGQTSSGYQFLPHSHLQLVLLLVTVMLRLSHQG</sequence>
<dbReference type="SUPFAM" id="SSF48726">
    <property type="entry name" value="Immunoglobulin"/>
    <property type="match status" value="2"/>
</dbReference>
<accession>A0A1S3H1F6</accession>
<dbReference type="GO" id="GO:0098609">
    <property type="term" value="P:cell-cell adhesion"/>
    <property type="evidence" value="ECO:0007669"/>
    <property type="project" value="TreeGrafter"/>
</dbReference>
<dbReference type="InterPro" id="IPR003599">
    <property type="entry name" value="Ig_sub"/>
</dbReference>
<keyword evidence="5" id="KW-0393">Immunoglobulin domain</keyword>
<evidence type="ECO:0000256" key="5">
    <source>
        <dbReference type="ARBA" id="ARBA00023319"/>
    </source>
</evidence>
<keyword evidence="4" id="KW-0325">Glycoprotein</keyword>
<dbReference type="GeneID" id="106151202"/>
<dbReference type="InterPro" id="IPR013783">
    <property type="entry name" value="Ig-like_fold"/>
</dbReference>
<feature type="chain" id="PRO_5014545687" evidence="6">
    <location>
        <begin position="21"/>
        <end position="386"/>
    </location>
</feature>
<dbReference type="Proteomes" id="UP000085678">
    <property type="component" value="Unplaced"/>
</dbReference>
<evidence type="ECO:0000259" key="7">
    <source>
        <dbReference type="PROSITE" id="PS50835"/>
    </source>
</evidence>
<feature type="domain" description="Ig-like" evidence="7">
    <location>
        <begin position="250"/>
        <end position="346"/>
    </location>
</feature>
<dbReference type="GO" id="GO:0050839">
    <property type="term" value="F:cell adhesion molecule binding"/>
    <property type="evidence" value="ECO:0007669"/>
    <property type="project" value="TreeGrafter"/>
</dbReference>
<evidence type="ECO:0000256" key="4">
    <source>
        <dbReference type="ARBA" id="ARBA00023180"/>
    </source>
</evidence>
<evidence type="ECO:0000313" key="8">
    <source>
        <dbReference type="Proteomes" id="UP000085678"/>
    </source>
</evidence>
<dbReference type="RefSeq" id="XP_013379772.1">
    <property type="nucleotide sequence ID" value="XM_013524318.1"/>
</dbReference>
<feature type="domain" description="Ig-like" evidence="7">
    <location>
        <begin position="22"/>
        <end position="122"/>
    </location>
</feature>